<evidence type="ECO:0000313" key="7">
    <source>
        <dbReference type="EMBL" id="AQQ71347.1"/>
    </source>
</evidence>
<dbReference type="InterPro" id="IPR036388">
    <property type="entry name" value="WH-like_DNA-bd_sf"/>
</dbReference>
<dbReference type="SUPFAM" id="SSF88946">
    <property type="entry name" value="Sigma2 domain of RNA polymerase sigma factors"/>
    <property type="match status" value="1"/>
</dbReference>
<dbReference type="GO" id="GO:0006352">
    <property type="term" value="P:DNA-templated transcription initiation"/>
    <property type="evidence" value="ECO:0007669"/>
    <property type="project" value="InterPro"/>
</dbReference>
<keyword evidence="4" id="KW-0804">Transcription</keyword>
<keyword evidence="8" id="KW-1185">Reference proteome</keyword>
<evidence type="ECO:0000256" key="3">
    <source>
        <dbReference type="ARBA" id="ARBA00023082"/>
    </source>
</evidence>
<dbReference type="Pfam" id="PF04542">
    <property type="entry name" value="Sigma70_r2"/>
    <property type="match status" value="1"/>
</dbReference>
<dbReference type="Pfam" id="PF08281">
    <property type="entry name" value="Sigma70_r4_2"/>
    <property type="match status" value="1"/>
</dbReference>
<feature type="domain" description="RNA polymerase sigma factor 70 region 4 type 2" evidence="6">
    <location>
        <begin position="117"/>
        <end position="164"/>
    </location>
</feature>
<dbReference type="InterPro" id="IPR013325">
    <property type="entry name" value="RNA_pol_sigma_r2"/>
</dbReference>
<organism evidence="7 8">
    <name type="scientific">Limihaloglobus sulfuriphilus</name>
    <dbReference type="NCBI Taxonomy" id="1851148"/>
    <lineage>
        <taxon>Bacteria</taxon>
        <taxon>Pseudomonadati</taxon>
        <taxon>Planctomycetota</taxon>
        <taxon>Phycisphaerae</taxon>
        <taxon>Sedimentisphaerales</taxon>
        <taxon>Sedimentisphaeraceae</taxon>
        <taxon>Limihaloglobus</taxon>
    </lineage>
</organism>
<dbReference type="SUPFAM" id="SSF88659">
    <property type="entry name" value="Sigma3 and sigma4 domains of RNA polymerase sigma factors"/>
    <property type="match status" value="1"/>
</dbReference>
<evidence type="ECO:0000256" key="1">
    <source>
        <dbReference type="ARBA" id="ARBA00010641"/>
    </source>
</evidence>
<dbReference type="STRING" id="1851148.SMSP2_01720"/>
<dbReference type="InterPro" id="IPR014331">
    <property type="entry name" value="RNA_pol_sigma70_ECF_RHOBA"/>
</dbReference>
<dbReference type="PANTHER" id="PTHR43133:SF51">
    <property type="entry name" value="RNA POLYMERASE SIGMA FACTOR"/>
    <property type="match status" value="1"/>
</dbReference>
<keyword evidence="3" id="KW-0731">Sigma factor</keyword>
<dbReference type="KEGG" id="pbas:SMSP2_01720"/>
<evidence type="ECO:0000259" key="5">
    <source>
        <dbReference type="Pfam" id="PF04542"/>
    </source>
</evidence>
<dbReference type="InterPro" id="IPR007627">
    <property type="entry name" value="RNA_pol_sigma70_r2"/>
</dbReference>
<dbReference type="InterPro" id="IPR013324">
    <property type="entry name" value="RNA_pol_sigma_r3/r4-like"/>
</dbReference>
<dbReference type="RefSeq" id="WP_146683532.1">
    <property type="nucleotide sequence ID" value="NZ_CP019646.1"/>
</dbReference>
<proteinExistence type="inferred from homology"/>
<dbReference type="NCBIfam" id="TIGR02989">
    <property type="entry name" value="Sig-70_gvs1"/>
    <property type="match status" value="1"/>
</dbReference>
<dbReference type="Gene3D" id="1.10.1740.10">
    <property type="match status" value="1"/>
</dbReference>
<dbReference type="Proteomes" id="UP000188181">
    <property type="component" value="Chromosome"/>
</dbReference>
<keyword evidence="2" id="KW-0805">Transcription regulation</keyword>
<dbReference type="InterPro" id="IPR014284">
    <property type="entry name" value="RNA_pol_sigma-70_dom"/>
</dbReference>
<dbReference type="EMBL" id="CP019646">
    <property type="protein sequence ID" value="AQQ71347.1"/>
    <property type="molecule type" value="Genomic_DNA"/>
</dbReference>
<evidence type="ECO:0000313" key="8">
    <source>
        <dbReference type="Proteomes" id="UP000188181"/>
    </source>
</evidence>
<dbReference type="GO" id="GO:0003677">
    <property type="term" value="F:DNA binding"/>
    <property type="evidence" value="ECO:0007669"/>
    <property type="project" value="InterPro"/>
</dbReference>
<sequence length="183" mass="21910">MHEGKINNRREYTLNEEFLKLLMTNQRQIYSYILRLIPNRVDADDVMQETVLVMWSKFYDFQRGSNFAAWGRSIARNNVLKLQNRKYDKRIKFSTQVVEMIEALEPQDDDIINRRAELLDRCLLKLSDKQRSVLDLRYREGLKVSAIAARFNTTSAAMYKYLKRLHQKLFDKVQNLLLEEDKR</sequence>
<comment type="similarity">
    <text evidence="1">Belongs to the sigma-70 factor family. ECF subfamily.</text>
</comment>
<protein>
    <submittedName>
        <fullName evidence="7">RNA polymerase sigma factor</fullName>
    </submittedName>
</protein>
<dbReference type="NCBIfam" id="TIGR02937">
    <property type="entry name" value="sigma70-ECF"/>
    <property type="match status" value="1"/>
</dbReference>
<dbReference type="InterPro" id="IPR039425">
    <property type="entry name" value="RNA_pol_sigma-70-like"/>
</dbReference>
<feature type="domain" description="RNA polymerase sigma-70 region 2" evidence="5">
    <location>
        <begin position="22"/>
        <end position="81"/>
    </location>
</feature>
<dbReference type="AlphaFoldDB" id="A0A1Q2MGA8"/>
<evidence type="ECO:0000256" key="2">
    <source>
        <dbReference type="ARBA" id="ARBA00023015"/>
    </source>
</evidence>
<name>A0A1Q2MGA8_9BACT</name>
<accession>A0A1Q2MGA8</accession>
<dbReference type="GO" id="GO:0016987">
    <property type="term" value="F:sigma factor activity"/>
    <property type="evidence" value="ECO:0007669"/>
    <property type="project" value="UniProtKB-KW"/>
</dbReference>
<dbReference type="PANTHER" id="PTHR43133">
    <property type="entry name" value="RNA POLYMERASE ECF-TYPE SIGMA FACTO"/>
    <property type="match status" value="1"/>
</dbReference>
<evidence type="ECO:0000259" key="6">
    <source>
        <dbReference type="Pfam" id="PF08281"/>
    </source>
</evidence>
<dbReference type="Gene3D" id="1.10.10.10">
    <property type="entry name" value="Winged helix-like DNA-binding domain superfamily/Winged helix DNA-binding domain"/>
    <property type="match status" value="1"/>
</dbReference>
<dbReference type="InterPro" id="IPR013249">
    <property type="entry name" value="RNA_pol_sigma70_r4_t2"/>
</dbReference>
<dbReference type="OrthoDB" id="6383365at2"/>
<gene>
    <name evidence="7" type="ORF">SMSP2_01720</name>
</gene>
<evidence type="ECO:0000256" key="4">
    <source>
        <dbReference type="ARBA" id="ARBA00023163"/>
    </source>
</evidence>
<reference evidence="8" key="1">
    <citation type="submission" date="2017-02" db="EMBL/GenBank/DDBJ databases">
        <title>Comparative genomics and description of representatives of a novel lineage of planctomycetes thriving in anoxic sediments.</title>
        <authorList>
            <person name="Spring S."/>
            <person name="Bunk B."/>
            <person name="Sproer C."/>
        </authorList>
    </citation>
    <scope>NUCLEOTIDE SEQUENCE [LARGE SCALE GENOMIC DNA]</scope>
    <source>
        <strain evidence="8">SM-Chi-D1</strain>
    </source>
</reference>